<dbReference type="Pfam" id="PF13560">
    <property type="entry name" value="HTH_31"/>
    <property type="match status" value="1"/>
</dbReference>
<dbReference type="AlphaFoldDB" id="A0A2G1XPI4"/>
<protein>
    <submittedName>
        <fullName evidence="2">Transcriptional regulator</fullName>
    </submittedName>
</protein>
<dbReference type="Gene3D" id="1.10.260.40">
    <property type="entry name" value="lambda repressor-like DNA-binding domains"/>
    <property type="match status" value="1"/>
</dbReference>
<gene>
    <name evidence="2" type="ORF">BLA24_03955</name>
</gene>
<dbReference type="PROSITE" id="PS50943">
    <property type="entry name" value="HTH_CROC1"/>
    <property type="match status" value="1"/>
</dbReference>
<dbReference type="SUPFAM" id="SSF47413">
    <property type="entry name" value="lambda repressor-like DNA-binding domains"/>
    <property type="match status" value="1"/>
</dbReference>
<dbReference type="InterPro" id="IPR010982">
    <property type="entry name" value="Lambda_DNA-bd_dom_sf"/>
</dbReference>
<dbReference type="Proteomes" id="UP000222531">
    <property type="component" value="Unassembled WGS sequence"/>
</dbReference>
<name>A0A2G1XPI4_STRCJ</name>
<evidence type="ECO:0000259" key="1">
    <source>
        <dbReference type="PROSITE" id="PS50943"/>
    </source>
</evidence>
<organism evidence="2 3">
    <name type="scientific">Streptomyces cinnamoneus</name>
    <name type="common">Streptoverticillium cinnamoneum</name>
    <dbReference type="NCBI Taxonomy" id="53446"/>
    <lineage>
        <taxon>Bacteria</taxon>
        <taxon>Bacillati</taxon>
        <taxon>Actinomycetota</taxon>
        <taxon>Actinomycetes</taxon>
        <taxon>Kitasatosporales</taxon>
        <taxon>Streptomycetaceae</taxon>
        <taxon>Streptomyces</taxon>
        <taxon>Streptomyces cinnamoneus group</taxon>
    </lineage>
</organism>
<accession>A0A2G1XPI4</accession>
<reference evidence="2 3" key="1">
    <citation type="journal article" date="2017" name="Biochemistry">
        <title>Identification of the Biosynthetic Pathway for the Antibiotic Bicyclomycin.</title>
        <authorList>
            <person name="Patteson J."/>
            <person name="Cai W."/>
            <person name="Johnson R.A."/>
            <person name="Santa Maria K."/>
            <person name="Li B."/>
        </authorList>
    </citation>
    <scope>NUCLEOTIDE SEQUENCE [LARGE SCALE GENOMIC DNA]</scope>
    <source>
        <strain evidence="2 3">ATCC 21532</strain>
    </source>
</reference>
<dbReference type="EMBL" id="NHZO01000059">
    <property type="protein sequence ID" value="PHQ53059.1"/>
    <property type="molecule type" value="Genomic_DNA"/>
</dbReference>
<sequence>MTQSKDTDPYADPRAFYGSELKRLREGAGLTQEQLGQRVFCSASYIGQFETAVRRPQ</sequence>
<feature type="non-terminal residue" evidence="2">
    <location>
        <position position="57"/>
    </location>
</feature>
<feature type="domain" description="HTH cro/C1-type" evidence="1">
    <location>
        <begin position="21"/>
        <end position="56"/>
    </location>
</feature>
<dbReference type="GO" id="GO:0003677">
    <property type="term" value="F:DNA binding"/>
    <property type="evidence" value="ECO:0007669"/>
    <property type="project" value="InterPro"/>
</dbReference>
<dbReference type="InterPro" id="IPR001387">
    <property type="entry name" value="Cro/C1-type_HTH"/>
</dbReference>
<evidence type="ECO:0000313" key="3">
    <source>
        <dbReference type="Proteomes" id="UP000222531"/>
    </source>
</evidence>
<dbReference type="RefSeq" id="WP_192939004.1">
    <property type="nucleotide sequence ID" value="NZ_NHZO01000059.1"/>
</dbReference>
<comment type="caution">
    <text evidence="2">The sequence shown here is derived from an EMBL/GenBank/DDBJ whole genome shotgun (WGS) entry which is preliminary data.</text>
</comment>
<keyword evidence="3" id="KW-1185">Reference proteome</keyword>
<evidence type="ECO:0000313" key="2">
    <source>
        <dbReference type="EMBL" id="PHQ53059.1"/>
    </source>
</evidence>
<proteinExistence type="predicted"/>
<dbReference type="CDD" id="cd00093">
    <property type="entry name" value="HTH_XRE"/>
    <property type="match status" value="1"/>
</dbReference>